<keyword evidence="4" id="KW-0285">Flavoprotein</keyword>
<evidence type="ECO:0000256" key="2">
    <source>
        <dbReference type="ARBA" id="ARBA00004749"/>
    </source>
</evidence>
<organism evidence="9 10">
    <name type="scientific">Sulfitobacter geojensis</name>
    <dbReference type="NCBI Taxonomy" id="1342299"/>
    <lineage>
        <taxon>Bacteria</taxon>
        <taxon>Pseudomonadati</taxon>
        <taxon>Pseudomonadota</taxon>
        <taxon>Alphaproteobacteria</taxon>
        <taxon>Rhodobacterales</taxon>
        <taxon>Roseobacteraceae</taxon>
        <taxon>Sulfitobacter</taxon>
    </lineage>
</organism>
<protein>
    <submittedName>
        <fullName evidence="9">FAD-dependent monooxygenase</fullName>
    </submittedName>
</protein>
<evidence type="ECO:0000256" key="5">
    <source>
        <dbReference type="ARBA" id="ARBA00022827"/>
    </source>
</evidence>
<dbReference type="GO" id="GO:0110142">
    <property type="term" value="C:ubiquinone biosynthesis complex"/>
    <property type="evidence" value="ECO:0007669"/>
    <property type="project" value="UniProtKB-ARBA"/>
</dbReference>
<accession>A0AAE3B6B2</accession>
<comment type="similarity">
    <text evidence="3">Belongs to the UbiH/COQ6 family.</text>
</comment>
<dbReference type="Gene3D" id="3.50.50.60">
    <property type="entry name" value="FAD/NAD(P)-binding domain"/>
    <property type="match status" value="2"/>
</dbReference>
<dbReference type="PANTHER" id="PTHR43876:SF7">
    <property type="entry name" value="UBIQUINONE BIOSYNTHESIS MONOOXYGENASE COQ6, MITOCHONDRIAL"/>
    <property type="match status" value="1"/>
</dbReference>
<evidence type="ECO:0000313" key="10">
    <source>
        <dbReference type="Proteomes" id="UP000732193"/>
    </source>
</evidence>
<keyword evidence="7 9" id="KW-0503">Monooxygenase</keyword>
<dbReference type="NCBIfam" id="TIGR01988">
    <property type="entry name" value="Ubi-OHases"/>
    <property type="match status" value="1"/>
</dbReference>
<dbReference type="InterPro" id="IPR051205">
    <property type="entry name" value="UbiH/COQ6_monooxygenase"/>
</dbReference>
<keyword evidence="10" id="KW-1185">Reference proteome</keyword>
<dbReference type="InterPro" id="IPR002938">
    <property type="entry name" value="FAD-bd"/>
</dbReference>
<dbReference type="PRINTS" id="PR00420">
    <property type="entry name" value="RNGMNOXGNASE"/>
</dbReference>
<comment type="cofactor">
    <cofactor evidence="1">
        <name>FAD</name>
        <dbReference type="ChEBI" id="CHEBI:57692"/>
    </cofactor>
</comment>
<dbReference type="FunFam" id="3.50.50.60:FF:000021">
    <property type="entry name" value="Ubiquinone biosynthesis monooxygenase COQ6"/>
    <property type="match status" value="1"/>
</dbReference>
<comment type="pathway">
    <text evidence="2">Cofactor biosynthesis; ubiquinone biosynthesis.</text>
</comment>
<evidence type="ECO:0000259" key="8">
    <source>
        <dbReference type="Pfam" id="PF01494"/>
    </source>
</evidence>
<name>A0AAE3B6B2_9RHOB</name>
<dbReference type="InterPro" id="IPR036188">
    <property type="entry name" value="FAD/NAD-bd_sf"/>
</dbReference>
<keyword evidence="5" id="KW-0274">FAD</keyword>
<dbReference type="EMBL" id="JAFBRM010000002">
    <property type="protein sequence ID" value="MBM1714102.1"/>
    <property type="molecule type" value="Genomic_DNA"/>
</dbReference>
<proteinExistence type="inferred from homology"/>
<comment type="caution">
    <text evidence="9">The sequence shown here is derived from an EMBL/GenBank/DDBJ whole genome shotgun (WGS) entry which is preliminary data.</text>
</comment>
<sequence length="408" mass="43327">MEFDTDIAIIGGGLNGTTLALALAQAGQRVTLIDAQKAALREDPEFDGRSYALALTSTRLLDAVGVWDGVAENAQPMLEIKVTDGRAGDGPSPMFMHFDHAEIEEGPMGFMVEDRYLRQALQAAVSGTEAITVLDGETVVAQEARVNGVTLTLGSGETLQARLAVGADGRNTGTGERAGIKRIGWAYGQTALVCAIEHTLPHHGIAHQFFMPPGPLAILPLTGNRSSIVWSETDAAAKAIHALSDDAYLDVLRPRFGSFLGDFKLAGKRYTYPLGLSLAHEMVAPRVALVGDAAHGVHPIAGQGLNAGLRDIAALAEVIADAARRGEDVGSDAALARYQEWRRFDNTTLALATDSFNRLFSNDNPLIRMARDIGMAAVTALPGLRRGFIREAAGLTGDLPRLMQGKAL</sequence>
<dbReference type="GO" id="GO:0071949">
    <property type="term" value="F:FAD binding"/>
    <property type="evidence" value="ECO:0007669"/>
    <property type="project" value="InterPro"/>
</dbReference>
<evidence type="ECO:0000256" key="3">
    <source>
        <dbReference type="ARBA" id="ARBA00005349"/>
    </source>
</evidence>
<evidence type="ECO:0000256" key="6">
    <source>
        <dbReference type="ARBA" id="ARBA00023002"/>
    </source>
</evidence>
<dbReference type="RefSeq" id="WP_203242300.1">
    <property type="nucleotide sequence ID" value="NZ_JAFBRH010000002.1"/>
</dbReference>
<reference evidence="9 10" key="1">
    <citation type="submission" date="2021-01" db="EMBL/GenBank/DDBJ databases">
        <title>Diatom-associated Roseobacters Show Island Model of Population Structure.</title>
        <authorList>
            <person name="Qu L."/>
            <person name="Feng X."/>
            <person name="Chen Y."/>
            <person name="Li L."/>
            <person name="Wang X."/>
            <person name="Hu Z."/>
            <person name="Wang H."/>
            <person name="Luo H."/>
        </authorList>
    </citation>
    <scope>NUCLEOTIDE SEQUENCE [LARGE SCALE GENOMIC DNA]</scope>
    <source>
        <strain evidence="9 10">TR60-84</strain>
    </source>
</reference>
<feature type="domain" description="FAD-binding" evidence="8">
    <location>
        <begin position="4"/>
        <end position="342"/>
    </location>
</feature>
<dbReference type="PANTHER" id="PTHR43876">
    <property type="entry name" value="UBIQUINONE BIOSYNTHESIS MONOOXYGENASE COQ6, MITOCHONDRIAL"/>
    <property type="match status" value="1"/>
</dbReference>
<dbReference type="GO" id="GO:0006744">
    <property type="term" value="P:ubiquinone biosynthetic process"/>
    <property type="evidence" value="ECO:0007669"/>
    <property type="project" value="InterPro"/>
</dbReference>
<dbReference type="AlphaFoldDB" id="A0AAE3B6B2"/>
<dbReference type="InterPro" id="IPR010971">
    <property type="entry name" value="UbiH/COQ6"/>
</dbReference>
<dbReference type="SUPFAM" id="SSF51905">
    <property type="entry name" value="FAD/NAD(P)-binding domain"/>
    <property type="match status" value="1"/>
</dbReference>
<gene>
    <name evidence="9" type="ORF">JQV55_11040</name>
</gene>
<keyword evidence="6" id="KW-0560">Oxidoreductase</keyword>
<dbReference type="Proteomes" id="UP000732193">
    <property type="component" value="Unassembled WGS sequence"/>
</dbReference>
<dbReference type="Pfam" id="PF01494">
    <property type="entry name" value="FAD_binding_3"/>
    <property type="match status" value="1"/>
</dbReference>
<evidence type="ECO:0000256" key="7">
    <source>
        <dbReference type="ARBA" id="ARBA00023033"/>
    </source>
</evidence>
<dbReference type="GO" id="GO:0004497">
    <property type="term" value="F:monooxygenase activity"/>
    <property type="evidence" value="ECO:0007669"/>
    <property type="project" value="UniProtKB-KW"/>
</dbReference>
<evidence type="ECO:0000256" key="1">
    <source>
        <dbReference type="ARBA" id="ARBA00001974"/>
    </source>
</evidence>
<dbReference type="GO" id="GO:0016705">
    <property type="term" value="F:oxidoreductase activity, acting on paired donors, with incorporation or reduction of molecular oxygen"/>
    <property type="evidence" value="ECO:0007669"/>
    <property type="project" value="InterPro"/>
</dbReference>
<evidence type="ECO:0000313" key="9">
    <source>
        <dbReference type="EMBL" id="MBM1714102.1"/>
    </source>
</evidence>
<dbReference type="PROSITE" id="PS01304">
    <property type="entry name" value="UBIH"/>
    <property type="match status" value="1"/>
</dbReference>
<evidence type="ECO:0000256" key="4">
    <source>
        <dbReference type="ARBA" id="ARBA00022630"/>
    </source>
</evidence>
<dbReference type="InterPro" id="IPR018168">
    <property type="entry name" value="Ubi_Hdrlase_CS"/>
</dbReference>